<sequence length="104" mass="11467">MSVPVIALAAAQHILSEAQTEAVHGMIHRLGHVRLEPVASTEDVLRLSAVSVHLTERQDMAAAHTVAVARYLGFPVLAADLKRWEPVRAHLPWQIDIYEISDSD</sequence>
<dbReference type="Proteomes" id="UP000660454">
    <property type="component" value="Unassembled WGS sequence"/>
</dbReference>
<evidence type="ECO:0000313" key="2">
    <source>
        <dbReference type="Proteomes" id="UP000660454"/>
    </source>
</evidence>
<keyword evidence="2" id="KW-1185">Reference proteome</keyword>
<name>A0ABQ4GIG5_9ACTN</name>
<evidence type="ECO:0000313" key="1">
    <source>
        <dbReference type="EMBL" id="GIH61154.1"/>
    </source>
</evidence>
<reference evidence="1 2" key="1">
    <citation type="submission" date="2021-01" db="EMBL/GenBank/DDBJ databases">
        <title>Whole genome shotgun sequence of Microbispora siamensis NBRC 104113.</title>
        <authorList>
            <person name="Komaki H."/>
            <person name="Tamura T."/>
        </authorList>
    </citation>
    <scope>NUCLEOTIDE SEQUENCE [LARGE SCALE GENOMIC DNA]</scope>
    <source>
        <strain evidence="1 2">NBRC 104113</strain>
    </source>
</reference>
<gene>
    <name evidence="1" type="ORF">Msi02_19710</name>
</gene>
<organism evidence="1 2">
    <name type="scientific">Microbispora siamensis</name>
    <dbReference type="NCBI Taxonomy" id="564413"/>
    <lineage>
        <taxon>Bacteria</taxon>
        <taxon>Bacillati</taxon>
        <taxon>Actinomycetota</taxon>
        <taxon>Actinomycetes</taxon>
        <taxon>Streptosporangiales</taxon>
        <taxon>Streptosporangiaceae</taxon>
        <taxon>Microbispora</taxon>
    </lineage>
</organism>
<dbReference type="EMBL" id="BOOF01000007">
    <property type="protein sequence ID" value="GIH61154.1"/>
    <property type="molecule type" value="Genomic_DNA"/>
</dbReference>
<accession>A0ABQ4GIG5</accession>
<comment type="caution">
    <text evidence="1">The sequence shown here is derived from an EMBL/GenBank/DDBJ whole genome shotgun (WGS) entry which is preliminary data.</text>
</comment>
<dbReference type="RefSeq" id="WP_204048037.1">
    <property type="nucleotide sequence ID" value="NZ_BOOF01000007.1"/>
</dbReference>
<evidence type="ECO:0008006" key="3">
    <source>
        <dbReference type="Google" id="ProtNLM"/>
    </source>
</evidence>
<protein>
    <recommendedName>
        <fullName evidence="3">Type II toxin-antitoxin system VapC family toxin</fullName>
    </recommendedName>
</protein>
<proteinExistence type="predicted"/>